<evidence type="ECO:0000313" key="7">
    <source>
        <dbReference type="EMBL" id="NML47001.1"/>
    </source>
</evidence>
<dbReference type="SUPFAM" id="SSF53213">
    <property type="entry name" value="LigB-like"/>
    <property type="match status" value="1"/>
</dbReference>
<evidence type="ECO:0000256" key="3">
    <source>
        <dbReference type="ARBA" id="ARBA00022723"/>
    </source>
</evidence>
<accession>A0A848HC80</accession>
<dbReference type="PANTHER" id="PTHR30096">
    <property type="entry name" value="4,5-DOPA DIOXYGENASE EXTRADIOL-LIKE PROTEIN"/>
    <property type="match status" value="1"/>
</dbReference>
<keyword evidence="7" id="KW-0223">Dioxygenase</keyword>
<organism evidence="7 8">
    <name type="scientific">Ramlibacter agri</name>
    <dbReference type="NCBI Taxonomy" id="2728837"/>
    <lineage>
        <taxon>Bacteria</taxon>
        <taxon>Pseudomonadati</taxon>
        <taxon>Pseudomonadota</taxon>
        <taxon>Betaproteobacteria</taxon>
        <taxon>Burkholderiales</taxon>
        <taxon>Comamonadaceae</taxon>
        <taxon>Ramlibacter</taxon>
    </lineage>
</organism>
<keyword evidence="8" id="KW-1185">Reference proteome</keyword>
<keyword evidence="4" id="KW-0862">Zinc</keyword>
<dbReference type="Pfam" id="PF02900">
    <property type="entry name" value="LigB"/>
    <property type="match status" value="1"/>
</dbReference>
<dbReference type="GO" id="GO:0016702">
    <property type="term" value="F:oxidoreductase activity, acting on single donors with incorporation of molecular oxygen, incorporation of two atoms of oxygen"/>
    <property type="evidence" value="ECO:0007669"/>
    <property type="project" value="UniProtKB-ARBA"/>
</dbReference>
<dbReference type="GO" id="GO:0008270">
    <property type="term" value="F:zinc ion binding"/>
    <property type="evidence" value="ECO:0007669"/>
    <property type="project" value="InterPro"/>
</dbReference>
<sequence>MTRTQRFPVYFVSHGGGPWPWMDDRRAAFAKTVREFAALPQRLPAKPKAVLVITGHWEAPEFRVSTSAQPPMDYDYYGFPEHTYQLQYKAPGSPELAQRVRGLLGDAGIRAGEDPQRGYDHGTFVPLYLMYPDADVPVVLLSMKSSYDPAEHIRAGQALQPLRDEGVLILGSGLTFHNMRGFNQDAATAPATAFEDWLNDAISQPDAAKRNDMLVHWQQAPAARIAHPREDHLIPLMVAAGAAGDDTGHRLFVDHVMKVPMASYEFGAA</sequence>
<dbReference type="PIRSF" id="PIRSF006157">
    <property type="entry name" value="Doxgns_DODA"/>
    <property type="match status" value="1"/>
</dbReference>
<feature type="domain" description="Extradiol ring-cleavage dioxygenase class III enzyme subunit B" evidence="6">
    <location>
        <begin position="10"/>
        <end position="248"/>
    </location>
</feature>
<dbReference type="InterPro" id="IPR004183">
    <property type="entry name" value="Xdiol_dOase_suB"/>
</dbReference>
<dbReference type="CDD" id="cd07363">
    <property type="entry name" value="45_DOPA_Dioxygenase"/>
    <property type="match status" value="1"/>
</dbReference>
<evidence type="ECO:0000256" key="4">
    <source>
        <dbReference type="ARBA" id="ARBA00022833"/>
    </source>
</evidence>
<dbReference type="Gene3D" id="3.40.830.10">
    <property type="entry name" value="LigB-like"/>
    <property type="match status" value="1"/>
</dbReference>
<dbReference type="EMBL" id="JABBFX010000003">
    <property type="protein sequence ID" value="NML47001.1"/>
    <property type="molecule type" value="Genomic_DNA"/>
</dbReference>
<evidence type="ECO:0000259" key="6">
    <source>
        <dbReference type="Pfam" id="PF02900"/>
    </source>
</evidence>
<dbReference type="Proteomes" id="UP000541185">
    <property type="component" value="Unassembled WGS sequence"/>
</dbReference>
<dbReference type="GO" id="GO:0008198">
    <property type="term" value="F:ferrous iron binding"/>
    <property type="evidence" value="ECO:0007669"/>
    <property type="project" value="InterPro"/>
</dbReference>
<comment type="similarity">
    <text evidence="2">Belongs to the DODA-type extradiol aromatic ring-opening dioxygenase family.</text>
</comment>
<comment type="cofactor">
    <cofactor evidence="1">
        <name>Zn(2+)</name>
        <dbReference type="ChEBI" id="CHEBI:29105"/>
    </cofactor>
</comment>
<protein>
    <submittedName>
        <fullName evidence="7">Dioxygenase</fullName>
    </submittedName>
</protein>
<gene>
    <name evidence="7" type="ORF">HHL11_24870</name>
</gene>
<dbReference type="AlphaFoldDB" id="A0A848HC80"/>
<dbReference type="RefSeq" id="WP_169421307.1">
    <property type="nucleotide sequence ID" value="NZ_JABBFX010000003.1"/>
</dbReference>
<evidence type="ECO:0000313" key="8">
    <source>
        <dbReference type="Proteomes" id="UP000541185"/>
    </source>
</evidence>
<evidence type="ECO:0000256" key="1">
    <source>
        <dbReference type="ARBA" id="ARBA00001947"/>
    </source>
</evidence>
<reference evidence="7 8" key="1">
    <citation type="submission" date="2020-04" db="EMBL/GenBank/DDBJ databases">
        <title>Ramlibacter sp. G-1-2-2 isolated from soil.</title>
        <authorList>
            <person name="Dahal R.H."/>
        </authorList>
    </citation>
    <scope>NUCLEOTIDE SEQUENCE [LARGE SCALE GENOMIC DNA]</scope>
    <source>
        <strain evidence="7 8">G-1-2-2</strain>
    </source>
</reference>
<evidence type="ECO:0000256" key="2">
    <source>
        <dbReference type="ARBA" id="ARBA00007581"/>
    </source>
</evidence>
<comment type="caution">
    <text evidence="7">The sequence shown here is derived from an EMBL/GenBank/DDBJ whole genome shotgun (WGS) entry which is preliminary data.</text>
</comment>
<dbReference type="InterPro" id="IPR014436">
    <property type="entry name" value="Extradiol_dOase_DODA"/>
</dbReference>
<evidence type="ECO:0000256" key="5">
    <source>
        <dbReference type="ARBA" id="ARBA00023002"/>
    </source>
</evidence>
<keyword evidence="3" id="KW-0479">Metal-binding</keyword>
<dbReference type="PANTHER" id="PTHR30096:SF0">
    <property type="entry name" value="4,5-DOPA DIOXYGENASE EXTRADIOL-LIKE PROTEIN"/>
    <property type="match status" value="1"/>
</dbReference>
<name>A0A848HC80_9BURK</name>
<keyword evidence="5" id="KW-0560">Oxidoreductase</keyword>
<proteinExistence type="inferred from homology"/>